<evidence type="ECO:0008006" key="4">
    <source>
        <dbReference type="Google" id="ProtNLM"/>
    </source>
</evidence>
<evidence type="ECO:0000256" key="1">
    <source>
        <dbReference type="SAM" id="MobiDB-lite"/>
    </source>
</evidence>
<gene>
    <name evidence="2" type="ORF">ACFOY2_21715</name>
</gene>
<accession>A0ABV8GB05</accession>
<dbReference type="Gene3D" id="3.30.300.220">
    <property type="match status" value="1"/>
</dbReference>
<dbReference type="EMBL" id="JBHSBI010000010">
    <property type="protein sequence ID" value="MFC4009862.1"/>
    <property type="molecule type" value="Genomic_DNA"/>
</dbReference>
<sequence>MGVSEIEYGATDRIATVTLKRPERPNAFTFAMRGESSEDLSPGVPSWRDNPYRG</sequence>
<evidence type="ECO:0000313" key="3">
    <source>
        <dbReference type="Proteomes" id="UP001595851"/>
    </source>
</evidence>
<feature type="region of interest" description="Disordered" evidence="1">
    <location>
        <begin position="32"/>
        <end position="54"/>
    </location>
</feature>
<dbReference type="Proteomes" id="UP001595851">
    <property type="component" value="Unassembled WGS sequence"/>
</dbReference>
<dbReference type="RefSeq" id="WP_379529880.1">
    <property type="nucleotide sequence ID" value="NZ_JBHSBI010000010.1"/>
</dbReference>
<proteinExistence type="predicted"/>
<organism evidence="2 3">
    <name type="scientific">Nonomuraea purpurea</name>
    <dbReference type="NCBI Taxonomy" id="1849276"/>
    <lineage>
        <taxon>Bacteria</taxon>
        <taxon>Bacillati</taxon>
        <taxon>Actinomycetota</taxon>
        <taxon>Actinomycetes</taxon>
        <taxon>Streptosporangiales</taxon>
        <taxon>Streptosporangiaceae</taxon>
        <taxon>Nonomuraea</taxon>
    </lineage>
</organism>
<reference evidence="3" key="1">
    <citation type="journal article" date="2019" name="Int. J. Syst. Evol. Microbiol.">
        <title>The Global Catalogue of Microorganisms (GCM) 10K type strain sequencing project: providing services to taxonomists for standard genome sequencing and annotation.</title>
        <authorList>
            <consortium name="The Broad Institute Genomics Platform"/>
            <consortium name="The Broad Institute Genome Sequencing Center for Infectious Disease"/>
            <person name="Wu L."/>
            <person name="Ma J."/>
        </authorList>
    </citation>
    <scope>NUCLEOTIDE SEQUENCE [LARGE SCALE GENOMIC DNA]</scope>
    <source>
        <strain evidence="3">TBRC 1276</strain>
    </source>
</reference>
<keyword evidence="3" id="KW-1185">Reference proteome</keyword>
<comment type="caution">
    <text evidence="2">The sequence shown here is derived from an EMBL/GenBank/DDBJ whole genome shotgun (WGS) entry which is preliminary data.</text>
</comment>
<dbReference type="SUPFAM" id="SSF52096">
    <property type="entry name" value="ClpP/crotonase"/>
    <property type="match status" value="1"/>
</dbReference>
<protein>
    <recommendedName>
        <fullName evidence="4">Enoyl-CoA hydratase</fullName>
    </recommendedName>
</protein>
<evidence type="ECO:0000313" key="2">
    <source>
        <dbReference type="EMBL" id="MFC4009862.1"/>
    </source>
</evidence>
<name>A0ABV8GB05_9ACTN</name>
<dbReference type="InterPro" id="IPR029045">
    <property type="entry name" value="ClpP/crotonase-like_dom_sf"/>
</dbReference>